<comment type="similarity">
    <text evidence="1 6">Belongs to the peptidase S14 family.</text>
</comment>
<dbReference type="InterPro" id="IPR001907">
    <property type="entry name" value="ClpP"/>
</dbReference>
<name>A0A1M4Z6C2_9FIRM</name>
<dbReference type="NCBIfam" id="NF045542">
    <property type="entry name" value="Clp_rel_HeadMat"/>
    <property type="match status" value="1"/>
</dbReference>
<dbReference type="PANTHER" id="PTHR10381:SF70">
    <property type="entry name" value="ATP-DEPENDENT CLP PROTEASE PROTEOLYTIC SUBUNIT"/>
    <property type="match status" value="1"/>
</dbReference>
<dbReference type="AlphaFoldDB" id="A0A1M4Z6C2"/>
<dbReference type="RefSeq" id="WP_072977672.1">
    <property type="nucleotide sequence ID" value="NZ_FQTY01000022.1"/>
</dbReference>
<dbReference type="Pfam" id="PF00574">
    <property type="entry name" value="CLP_protease"/>
    <property type="match status" value="1"/>
</dbReference>
<dbReference type="STRING" id="1123404.SAMN02745784_02927"/>
<dbReference type="InterPro" id="IPR029045">
    <property type="entry name" value="ClpP/crotonase-like_dom_sf"/>
</dbReference>
<keyword evidence="3 7" id="KW-0645">Protease</keyword>
<dbReference type="GO" id="GO:0051117">
    <property type="term" value="F:ATPase binding"/>
    <property type="evidence" value="ECO:0007669"/>
    <property type="project" value="TreeGrafter"/>
</dbReference>
<evidence type="ECO:0000256" key="6">
    <source>
        <dbReference type="RuleBase" id="RU003567"/>
    </source>
</evidence>
<dbReference type="GO" id="GO:0006515">
    <property type="term" value="P:protein quality control for misfolded or incompletely synthesized proteins"/>
    <property type="evidence" value="ECO:0007669"/>
    <property type="project" value="TreeGrafter"/>
</dbReference>
<evidence type="ECO:0000256" key="4">
    <source>
        <dbReference type="ARBA" id="ARBA00022801"/>
    </source>
</evidence>
<dbReference type="GO" id="GO:0004252">
    <property type="term" value="F:serine-type endopeptidase activity"/>
    <property type="evidence" value="ECO:0007669"/>
    <property type="project" value="InterPro"/>
</dbReference>
<organism evidence="7 8">
    <name type="scientific">Tissierella praeacuta DSM 18095</name>
    <dbReference type="NCBI Taxonomy" id="1123404"/>
    <lineage>
        <taxon>Bacteria</taxon>
        <taxon>Bacillati</taxon>
        <taxon>Bacillota</taxon>
        <taxon>Tissierellia</taxon>
        <taxon>Tissierellales</taxon>
        <taxon>Tissierellaceae</taxon>
        <taxon>Tissierella</taxon>
    </lineage>
</organism>
<dbReference type="InterPro" id="IPR023562">
    <property type="entry name" value="ClpP/TepA"/>
</dbReference>
<sequence>MRTINKFWEVKNATEENTGEIYIYGDIVSYKWYEEDTTAKSFKEDLDALGDVDVLNVYINSPGGSVFQGQAIVSILKRLNSNIKVHIDGVAASIASVIAMAGHTIHMPSNAMMMIHNPWTWTYGNANELRKQADDLDKIRESMISMYLDKAGDKLDRDTLIDLLDKETWLTAQECYHYGLCDVVEEEKEIAASINMDMLSKYKNTPKELLGRKTEKCNEVINANIKDEEIESLIARVNNIIKFEEERIYE</sequence>
<evidence type="ECO:0000256" key="3">
    <source>
        <dbReference type="ARBA" id="ARBA00022670"/>
    </source>
</evidence>
<evidence type="ECO:0000313" key="8">
    <source>
        <dbReference type="Proteomes" id="UP000184114"/>
    </source>
</evidence>
<proteinExistence type="inferred from homology"/>
<evidence type="ECO:0000256" key="2">
    <source>
        <dbReference type="ARBA" id="ARBA00022490"/>
    </source>
</evidence>
<accession>A0A1M4Z6C2</accession>
<dbReference type="Gene3D" id="3.90.226.10">
    <property type="entry name" value="2-enoyl-CoA Hydratase, Chain A, domain 1"/>
    <property type="match status" value="1"/>
</dbReference>
<dbReference type="SUPFAM" id="SSF52096">
    <property type="entry name" value="ClpP/crotonase"/>
    <property type="match status" value="1"/>
</dbReference>
<protein>
    <recommendedName>
        <fullName evidence="6">ATP-dependent Clp protease proteolytic subunit</fullName>
    </recommendedName>
</protein>
<dbReference type="GO" id="GO:0009368">
    <property type="term" value="C:endopeptidase Clp complex"/>
    <property type="evidence" value="ECO:0007669"/>
    <property type="project" value="TreeGrafter"/>
</dbReference>
<dbReference type="GeneID" id="90994542"/>
<dbReference type="PRINTS" id="PR00127">
    <property type="entry name" value="CLPPROTEASEP"/>
</dbReference>
<dbReference type="CDD" id="cd07016">
    <property type="entry name" value="S14_ClpP_1"/>
    <property type="match status" value="1"/>
</dbReference>
<dbReference type="PANTHER" id="PTHR10381">
    <property type="entry name" value="ATP-DEPENDENT CLP PROTEASE PROTEOLYTIC SUBUNIT"/>
    <property type="match status" value="1"/>
</dbReference>
<keyword evidence="2" id="KW-0963">Cytoplasm</keyword>
<keyword evidence="5" id="KW-0720">Serine protease</keyword>
<reference evidence="8" key="1">
    <citation type="submission" date="2016-11" db="EMBL/GenBank/DDBJ databases">
        <authorList>
            <person name="Varghese N."/>
            <person name="Submissions S."/>
        </authorList>
    </citation>
    <scope>NUCLEOTIDE SEQUENCE [LARGE SCALE GENOMIC DNA]</scope>
    <source>
        <strain evidence="8">DSM 18095</strain>
    </source>
</reference>
<gene>
    <name evidence="7" type="ORF">SAMN02745784_02927</name>
</gene>
<keyword evidence="8" id="KW-1185">Reference proteome</keyword>
<evidence type="ECO:0000256" key="5">
    <source>
        <dbReference type="ARBA" id="ARBA00022825"/>
    </source>
</evidence>
<dbReference type="GO" id="GO:0004176">
    <property type="term" value="F:ATP-dependent peptidase activity"/>
    <property type="evidence" value="ECO:0007669"/>
    <property type="project" value="InterPro"/>
</dbReference>
<dbReference type="Proteomes" id="UP000184114">
    <property type="component" value="Unassembled WGS sequence"/>
</dbReference>
<evidence type="ECO:0000256" key="1">
    <source>
        <dbReference type="ARBA" id="ARBA00007039"/>
    </source>
</evidence>
<evidence type="ECO:0000313" key="7">
    <source>
        <dbReference type="EMBL" id="SHF13623.1"/>
    </source>
</evidence>
<keyword evidence="4" id="KW-0378">Hydrolase</keyword>
<dbReference type="EMBL" id="FQTY01000022">
    <property type="protein sequence ID" value="SHF13623.1"/>
    <property type="molecule type" value="Genomic_DNA"/>
</dbReference>